<comment type="pathway">
    <text evidence="4">Carbohydrate metabolism; tricarboxylic acid cycle.</text>
</comment>
<proteinExistence type="predicted"/>
<sequence>MKAMRTPAARVRGLGSAKTGTQHWWAQRLSALALIPLVLWFVASVVTMAGADYTVFRAWAGSPVVAGLLLLLIVATFYHGYLGLQVVVEDYVHHEAWKLGTLLFLKAASIVLALTGVLAVLSILFGG</sequence>
<dbReference type="InterPro" id="IPR034804">
    <property type="entry name" value="SQR/QFR_C/D"/>
</dbReference>
<dbReference type="RefSeq" id="WP_090019742.1">
    <property type="nucleotide sequence ID" value="NZ_FNCE01000005.1"/>
</dbReference>
<evidence type="ECO:0000256" key="14">
    <source>
        <dbReference type="ARBA" id="ARBA00023004"/>
    </source>
</evidence>
<keyword evidence="10 16" id="KW-0812">Transmembrane</keyword>
<feature type="transmembrane region" description="Helical" evidence="16">
    <location>
        <begin position="101"/>
        <end position="125"/>
    </location>
</feature>
<keyword evidence="15 16" id="KW-0472">Membrane</keyword>
<keyword evidence="13 16" id="KW-1133">Transmembrane helix</keyword>
<evidence type="ECO:0000256" key="2">
    <source>
        <dbReference type="ARBA" id="ARBA00004050"/>
    </source>
</evidence>
<dbReference type="Gene3D" id="1.20.1300.10">
    <property type="entry name" value="Fumarate reductase/succinate dehydrogenase, transmembrane subunit"/>
    <property type="match status" value="1"/>
</dbReference>
<protein>
    <recommendedName>
        <fullName evidence="6">Succinate dehydrogenase hydrophobic membrane anchor subunit</fullName>
    </recommendedName>
</protein>
<evidence type="ECO:0000256" key="1">
    <source>
        <dbReference type="ARBA" id="ARBA00001971"/>
    </source>
</evidence>
<dbReference type="Pfam" id="PF01127">
    <property type="entry name" value="Sdh_cyt"/>
    <property type="match status" value="1"/>
</dbReference>
<comment type="subcellular location">
    <subcellularLocation>
        <location evidence="3">Membrane</location>
        <topology evidence="3">Multi-pass membrane protein</topology>
    </subcellularLocation>
</comment>
<evidence type="ECO:0000256" key="16">
    <source>
        <dbReference type="SAM" id="Phobius"/>
    </source>
</evidence>
<comment type="function">
    <text evidence="2">Membrane-anchoring subunit of succinate dehydrogenase (SDH).</text>
</comment>
<evidence type="ECO:0000256" key="6">
    <source>
        <dbReference type="ARBA" id="ARBA00019425"/>
    </source>
</evidence>
<feature type="transmembrane region" description="Helical" evidence="16">
    <location>
        <begin position="58"/>
        <end position="81"/>
    </location>
</feature>
<evidence type="ECO:0000256" key="12">
    <source>
        <dbReference type="ARBA" id="ARBA00022982"/>
    </source>
</evidence>
<evidence type="ECO:0000256" key="7">
    <source>
        <dbReference type="ARBA" id="ARBA00022448"/>
    </source>
</evidence>
<name>A0A1G7RGZ4_9PROT</name>
<evidence type="ECO:0000256" key="8">
    <source>
        <dbReference type="ARBA" id="ARBA00022532"/>
    </source>
</evidence>
<dbReference type="GO" id="GO:0016020">
    <property type="term" value="C:membrane"/>
    <property type="evidence" value="ECO:0007669"/>
    <property type="project" value="UniProtKB-SubCell"/>
</dbReference>
<evidence type="ECO:0000256" key="11">
    <source>
        <dbReference type="ARBA" id="ARBA00022723"/>
    </source>
</evidence>
<dbReference type="STRING" id="1082479.SAMN05216241_105129"/>
<dbReference type="InterPro" id="IPR000701">
    <property type="entry name" value="SuccDH_FuR_B_TM-su"/>
</dbReference>
<reference evidence="17 18" key="1">
    <citation type="submission" date="2016-10" db="EMBL/GenBank/DDBJ databases">
        <authorList>
            <person name="de Groot N.N."/>
        </authorList>
    </citation>
    <scope>NUCLEOTIDE SEQUENCE [LARGE SCALE GENOMIC DNA]</scope>
    <source>
        <strain evidence="17 18">DSM 25584</strain>
    </source>
</reference>
<keyword evidence="9" id="KW-0349">Heme</keyword>
<dbReference type="Proteomes" id="UP000199415">
    <property type="component" value="Unassembled WGS sequence"/>
</dbReference>
<dbReference type="SUPFAM" id="SSF81343">
    <property type="entry name" value="Fumarate reductase respiratory complex transmembrane subunits"/>
    <property type="match status" value="1"/>
</dbReference>
<evidence type="ECO:0000256" key="15">
    <source>
        <dbReference type="ARBA" id="ARBA00023136"/>
    </source>
</evidence>
<dbReference type="OrthoDB" id="9809280at2"/>
<dbReference type="CDD" id="cd03495">
    <property type="entry name" value="SQR_TypeC_SdhD_like"/>
    <property type="match status" value="1"/>
</dbReference>
<dbReference type="GO" id="GO:0046872">
    <property type="term" value="F:metal ion binding"/>
    <property type="evidence" value="ECO:0007669"/>
    <property type="project" value="UniProtKB-KW"/>
</dbReference>
<dbReference type="EMBL" id="FNCE01000005">
    <property type="protein sequence ID" value="SDG10023.1"/>
    <property type="molecule type" value="Genomic_DNA"/>
</dbReference>
<comment type="cofactor">
    <cofactor evidence="1">
        <name>heme</name>
        <dbReference type="ChEBI" id="CHEBI:30413"/>
    </cofactor>
</comment>
<accession>A0A1G7RGZ4</accession>
<evidence type="ECO:0000256" key="13">
    <source>
        <dbReference type="ARBA" id="ARBA00022989"/>
    </source>
</evidence>
<organism evidence="17 18">
    <name type="scientific">Limimonas halophila</name>
    <dbReference type="NCBI Taxonomy" id="1082479"/>
    <lineage>
        <taxon>Bacteria</taxon>
        <taxon>Pseudomonadati</taxon>
        <taxon>Pseudomonadota</taxon>
        <taxon>Alphaproteobacteria</taxon>
        <taxon>Rhodospirillales</taxon>
        <taxon>Rhodovibrionaceae</taxon>
        <taxon>Limimonas</taxon>
    </lineage>
</organism>
<evidence type="ECO:0000256" key="5">
    <source>
        <dbReference type="ARBA" id="ARBA00011558"/>
    </source>
</evidence>
<keyword evidence="11" id="KW-0479">Metal-binding</keyword>
<dbReference type="AlphaFoldDB" id="A0A1G7RGZ4"/>
<dbReference type="GO" id="GO:0006099">
    <property type="term" value="P:tricarboxylic acid cycle"/>
    <property type="evidence" value="ECO:0007669"/>
    <property type="project" value="UniProtKB-UniPathway"/>
</dbReference>
<keyword evidence="8" id="KW-0816">Tricarboxylic acid cycle</keyword>
<dbReference type="UniPathway" id="UPA00223"/>
<feature type="transmembrane region" description="Helical" evidence="16">
    <location>
        <begin position="29"/>
        <end position="51"/>
    </location>
</feature>
<evidence type="ECO:0000256" key="9">
    <source>
        <dbReference type="ARBA" id="ARBA00022617"/>
    </source>
</evidence>
<keyword evidence="12" id="KW-0249">Electron transport</keyword>
<dbReference type="NCBIfam" id="TIGR02968">
    <property type="entry name" value="succ_dehyd_anc"/>
    <property type="match status" value="1"/>
</dbReference>
<evidence type="ECO:0000313" key="18">
    <source>
        <dbReference type="Proteomes" id="UP000199415"/>
    </source>
</evidence>
<keyword evidence="18" id="KW-1185">Reference proteome</keyword>
<keyword evidence="14" id="KW-0408">Iron</keyword>
<comment type="subunit">
    <text evidence="5">Part of an enzyme complex containing four subunits: a flavoprotein, an iron-sulfur protein, plus two membrane-anchoring proteins, SdhC and SdhD.</text>
</comment>
<dbReference type="InterPro" id="IPR014312">
    <property type="entry name" value="Succ_DH_anchor"/>
</dbReference>
<evidence type="ECO:0000256" key="4">
    <source>
        <dbReference type="ARBA" id="ARBA00005163"/>
    </source>
</evidence>
<evidence type="ECO:0000313" key="17">
    <source>
        <dbReference type="EMBL" id="SDG10023.1"/>
    </source>
</evidence>
<dbReference type="GO" id="GO:0020037">
    <property type="term" value="F:heme binding"/>
    <property type="evidence" value="ECO:0007669"/>
    <property type="project" value="InterPro"/>
</dbReference>
<keyword evidence="7" id="KW-0813">Transport</keyword>
<evidence type="ECO:0000256" key="3">
    <source>
        <dbReference type="ARBA" id="ARBA00004141"/>
    </source>
</evidence>
<gene>
    <name evidence="17" type="ORF">SAMN05216241_105129</name>
</gene>
<evidence type="ECO:0000256" key="10">
    <source>
        <dbReference type="ARBA" id="ARBA00022692"/>
    </source>
</evidence>